<feature type="transmembrane region" description="Helical" evidence="11">
    <location>
        <begin position="258"/>
        <end position="278"/>
    </location>
</feature>
<dbReference type="Gene3D" id="3.80.10.10">
    <property type="entry name" value="Ribonuclease Inhibitor"/>
    <property type="match status" value="1"/>
</dbReference>
<dbReference type="InterPro" id="IPR003591">
    <property type="entry name" value="Leu-rich_rpt_typical-subtyp"/>
</dbReference>
<dbReference type="Gene3D" id="1.20.1070.10">
    <property type="entry name" value="Rhodopsin 7-helix transmembrane proteins"/>
    <property type="match status" value="1"/>
</dbReference>
<keyword evidence="4 11" id="KW-0812">Transmembrane</keyword>
<evidence type="ECO:0000256" key="4">
    <source>
        <dbReference type="ARBA" id="ARBA00022692"/>
    </source>
</evidence>
<feature type="transmembrane region" description="Helical" evidence="11">
    <location>
        <begin position="340"/>
        <end position="364"/>
    </location>
</feature>
<dbReference type="InterPro" id="IPR001611">
    <property type="entry name" value="Leu-rich_rpt"/>
</dbReference>
<dbReference type="GO" id="GO:0016500">
    <property type="term" value="F:protein-hormone receptor activity"/>
    <property type="evidence" value="ECO:0007669"/>
    <property type="project" value="InterPro"/>
</dbReference>
<gene>
    <name evidence="13" type="ORF">HOLleu_00352</name>
</gene>
<dbReference type="SUPFAM" id="SSF52058">
    <property type="entry name" value="L domain-like"/>
    <property type="match status" value="1"/>
</dbReference>
<dbReference type="InterPro" id="IPR032675">
    <property type="entry name" value="LRR_dom_sf"/>
</dbReference>
<keyword evidence="10" id="KW-0807">Transducer</keyword>
<dbReference type="SUPFAM" id="SSF56112">
    <property type="entry name" value="Protein kinase-like (PK-like)"/>
    <property type="match status" value="1"/>
</dbReference>
<evidence type="ECO:0000256" key="5">
    <source>
        <dbReference type="ARBA" id="ARBA00022737"/>
    </source>
</evidence>
<evidence type="ECO:0000256" key="2">
    <source>
        <dbReference type="ARBA" id="ARBA00022475"/>
    </source>
</evidence>
<proteinExistence type="predicted"/>
<keyword evidence="6 11" id="KW-1133">Transmembrane helix</keyword>
<dbReference type="PRINTS" id="PR00237">
    <property type="entry name" value="GPCRRHODOPSN"/>
</dbReference>
<evidence type="ECO:0000256" key="10">
    <source>
        <dbReference type="ARBA" id="ARBA00023224"/>
    </source>
</evidence>
<dbReference type="Proteomes" id="UP001152320">
    <property type="component" value="Chromosome 1"/>
</dbReference>
<dbReference type="SMART" id="SM00369">
    <property type="entry name" value="LRR_TYP"/>
    <property type="match status" value="3"/>
</dbReference>
<keyword evidence="2" id="KW-1003">Cell membrane</keyword>
<dbReference type="PRINTS" id="PR00373">
    <property type="entry name" value="GLYCHORMONER"/>
</dbReference>
<name>A0A9Q1CMU3_HOLLE</name>
<keyword evidence="5" id="KW-0677">Repeat</keyword>
<keyword evidence="3" id="KW-0433">Leucine-rich repeat</keyword>
<feature type="domain" description="G-protein coupled receptors family 1 profile" evidence="12">
    <location>
        <begin position="227"/>
        <end position="491"/>
    </location>
</feature>
<dbReference type="InterPro" id="IPR002131">
    <property type="entry name" value="Gphrmn_rcpt_fam"/>
</dbReference>
<dbReference type="PROSITE" id="PS50262">
    <property type="entry name" value="G_PROTEIN_RECEP_F1_2"/>
    <property type="match status" value="1"/>
</dbReference>
<dbReference type="InterPro" id="IPR000276">
    <property type="entry name" value="GPCR_Rhodpsn"/>
</dbReference>
<feature type="transmembrane region" description="Helical" evidence="11">
    <location>
        <begin position="215"/>
        <end position="237"/>
    </location>
</feature>
<sequence>MYCGYSCPNDCECSGLAFNCSGTDWQQNFEEKLPQELKELYLSGVTLSGNMLSPSAYDQLKINDVVLQNISSFPVLLILDLSRNNIDVVSEEDFQNSKNLRELYLDDNRIKVIHEDHFRSLGQLRILNLSRNPLTGIGDAPFKSLVNLKILFIEETNIPKEKENIFSGLLQLEKLYSGEYYFCCLNFAPSSNNCYPRPGPFSGCENLMQNSFLRMSLWLLGISAVVGNGFVVTFRIYRRDVFPNRDRTPVQPILITNLAIADFCMGIYLIIIAGADLTYDNVYFRYSELWQTSGLCKFAGFLSTLGSEASVMFLTVITIDRLQSIVFPFSNRKLKFRSTCTVVGCVWALAFIISIFPLIPFPYYYGKSSVCLALPLTDERRPGWFYSIFLFLIINFVNFAFMLISYVFIYRKASTSLRFAASSSRKVTMDRQMVMTMRMFFLVFTDMACWMPIILMGFLAQTGSVQIPKEIYAWTAVFILPVNSALNPYLYTVMIKTARSVKQNSSDHTRQMAVMEGKKSQQNVADTDEDVCTGFPKEAIKEYRQQRLLITLTPVSYKSKSLAHLLKQGSITFSAKEQDEIENDLLKGLASLHCNGITHGRISSDHVIIEKGSGNDNRAYLLYTLSPSNQTECNEDENVESLEDLKQRDLQKLDEVMTCFDCP</sequence>
<comment type="subcellular location">
    <subcellularLocation>
        <location evidence="1">Cell membrane</location>
        <topology evidence="1">Multi-pass membrane protein</topology>
    </subcellularLocation>
</comment>
<dbReference type="SUPFAM" id="SSF81321">
    <property type="entry name" value="Family A G protein-coupled receptor-like"/>
    <property type="match status" value="1"/>
</dbReference>
<keyword evidence="7" id="KW-0297">G-protein coupled receptor</keyword>
<organism evidence="13 14">
    <name type="scientific">Holothuria leucospilota</name>
    <name type="common">Black long sea cucumber</name>
    <name type="synonym">Mertensiothuria leucospilota</name>
    <dbReference type="NCBI Taxonomy" id="206669"/>
    <lineage>
        <taxon>Eukaryota</taxon>
        <taxon>Metazoa</taxon>
        <taxon>Echinodermata</taxon>
        <taxon>Eleutherozoa</taxon>
        <taxon>Echinozoa</taxon>
        <taxon>Holothuroidea</taxon>
        <taxon>Aspidochirotacea</taxon>
        <taxon>Aspidochirotida</taxon>
        <taxon>Holothuriidae</taxon>
        <taxon>Holothuria</taxon>
    </lineage>
</organism>
<evidence type="ECO:0000256" key="8">
    <source>
        <dbReference type="ARBA" id="ARBA00023136"/>
    </source>
</evidence>
<dbReference type="GO" id="GO:0005886">
    <property type="term" value="C:plasma membrane"/>
    <property type="evidence" value="ECO:0007669"/>
    <property type="project" value="UniProtKB-SubCell"/>
</dbReference>
<evidence type="ECO:0000256" key="1">
    <source>
        <dbReference type="ARBA" id="ARBA00004651"/>
    </source>
</evidence>
<dbReference type="PANTHER" id="PTHR24372">
    <property type="entry name" value="GLYCOPROTEIN HORMONE RECEPTOR"/>
    <property type="match status" value="1"/>
</dbReference>
<dbReference type="AlphaFoldDB" id="A0A9Q1CMU3"/>
<dbReference type="GO" id="GO:0007189">
    <property type="term" value="P:adenylate cyclase-activating G protein-coupled receptor signaling pathway"/>
    <property type="evidence" value="ECO:0007669"/>
    <property type="project" value="TreeGrafter"/>
</dbReference>
<evidence type="ECO:0000313" key="14">
    <source>
        <dbReference type="Proteomes" id="UP001152320"/>
    </source>
</evidence>
<keyword evidence="9" id="KW-0675">Receptor</keyword>
<keyword evidence="8 11" id="KW-0472">Membrane</keyword>
<feature type="transmembrane region" description="Helical" evidence="11">
    <location>
        <begin position="384"/>
        <end position="409"/>
    </location>
</feature>
<dbReference type="GO" id="GO:0008528">
    <property type="term" value="F:G protein-coupled peptide receptor activity"/>
    <property type="evidence" value="ECO:0007669"/>
    <property type="project" value="TreeGrafter"/>
</dbReference>
<evidence type="ECO:0000256" key="9">
    <source>
        <dbReference type="ARBA" id="ARBA00023170"/>
    </source>
</evidence>
<dbReference type="PANTHER" id="PTHR24372:SF77">
    <property type="entry name" value="G-PROTEIN COUPLED RECEPTORS FAMILY 1 PROFILE DOMAIN-CONTAINING PROTEIN"/>
    <property type="match status" value="1"/>
</dbReference>
<evidence type="ECO:0000256" key="6">
    <source>
        <dbReference type="ARBA" id="ARBA00022989"/>
    </source>
</evidence>
<protein>
    <recommendedName>
        <fullName evidence="12">G-protein coupled receptors family 1 profile domain-containing protein</fullName>
    </recommendedName>
</protein>
<evidence type="ECO:0000256" key="7">
    <source>
        <dbReference type="ARBA" id="ARBA00023040"/>
    </source>
</evidence>
<evidence type="ECO:0000256" key="11">
    <source>
        <dbReference type="SAM" id="Phobius"/>
    </source>
</evidence>
<dbReference type="EMBL" id="JAIZAY010000001">
    <property type="protein sequence ID" value="KAJ8048161.1"/>
    <property type="molecule type" value="Genomic_DNA"/>
</dbReference>
<comment type="caution">
    <text evidence="13">The sequence shown here is derived from an EMBL/GenBank/DDBJ whole genome shotgun (WGS) entry which is preliminary data.</text>
</comment>
<dbReference type="OrthoDB" id="10035376at2759"/>
<reference evidence="13" key="1">
    <citation type="submission" date="2021-10" db="EMBL/GenBank/DDBJ databases">
        <title>Tropical sea cucumber genome reveals ecological adaptation and Cuvierian tubules defense mechanism.</title>
        <authorList>
            <person name="Chen T."/>
        </authorList>
    </citation>
    <scope>NUCLEOTIDE SEQUENCE</scope>
    <source>
        <strain evidence="13">Nanhai2018</strain>
        <tissue evidence="13">Muscle</tissue>
    </source>
</reference>
<feature type="transmembrane region" description="Helical" evidence="11">
    <location>
        <begin position="439"/>
        <end position="459"/>
    </location>
</feature>
<evidence type="ECO:0000256" key="3">
    <source>
        <dbReference type="ARBA" id="ARBA00022614"/>
    </source>
</evidence>
<evidence type="ECO:0000313" key="13">
    <source>
        <dbReference type="EMBL" id="KAJ8048161.1"/>
    </source>
</evidence>
<evidence type="ECO:0000259" key="12">
    <source>
        <dbReference type="PROSITE" id="PS50262"/>
    </source>
</evidence>
<dbReference type="PROSITE" id="PS51450">
    <property type="entry name" value="LRR"/>
    <property type="match status" value="2"/>
</dbReference>
<dbReference type="InterPro" id="IPR011009">
    <property type="entry name" value="Kinase-like_dom_sf"/>
</dbReference>
<feature type="transmembrane region" description="Helical" evidence="11">
    <location>
        <begin position="471"/>
        <end position="490"/>
    </location>
</feature>
<dbReference type="GO" id="GO:0009755">
    <property type="term" value="P:hormone-mediated signaling pathway"/>
    <property type="evidence" value="ECO:0007669"/>
    <property type="project" value="TreeGrafter"/>
</dbReference>
<dbReference type="Pfam" id="PF13855">
    <property type="entry name" value="LRR_8"/>
    <property type="match status" value="1"/>
</dbReference>
<accession>A0A9Q1CMU3</accession>
<dbReference type="Pfam" id="PF00001">
    <property type="entry name" value="7tm_1"/>
    <property type="match status" value="1"/>
</dbReference>
<keyword evidence="14" id="KW-1185">Reference proteome</keyword>
<dbReference type="InterPro" id="IPR017452">
    <property type="entry name" value="GPCR_Rhodpsn_7TM"/>
</dbReference>